<dbReference type="Proteomes" id="UP000708208">
    <property type="component" value="Unassembled WGS sequence"/>
</dbReference>
<feature type="non-terminal residue" evidence="1">
    <location>
        <position position="1"/>
    </location>
</feature>
<sequence>MVYMIPNGAAHIGELRVSMQRIEDYLQLDEMKPTAMAAILPSV</sequence>
<dbReference type="AlphaFoldDB" id="A0A8J2NMP9"/>
<organism evidence="1 2">
    <name type="scientific">Allacma fusca</name>
    <dbReference type="NCBI Taxonomy" id="39272"/>
    <lineage>
        <taxon>Eukaryota</taxon>
        <taxon>Metazoa</taxon>
        <taxon>Ecdysozoa</taxon>
        <taxon>Arthropoda</taxon>
        <taxon>Hexapoda</taxon>
        <taxon>Collembola</taxon>
        <taxon>Symphypleona</taxon>
        <taxon>Sminthuridae</taxon>
        <taxon>Allacma</taxon>
    </lineage>
</organism>
<comment type="caution">
    <text evidence="1">The sequence shown here is derived from an EMBL/GenBank/DDBJ whole genome shotgun (WGS) entry which is preliminary data.</text>
</comment>
<accession>A0A8J2NMP9</accession>
<evidence type="ECO:0000313" key="1">
    <source>
        <dbReference type="EMBL" id="CAG7709940.1"/>
    </source>
</evidence>
<reference evidence="1" key="1">
    <citation type="submission" date="2021-06" db="EMBL/GenBank/DDBJ databases">
        <authorList>
            <person name="Hodson N. C."/>
            <person name="Mongue J. A."/>
            <person name="Jaron S. K."/>
        </authorList>
    </citation>
    <scope>NUCLEOTIDE SEQUENCE</scope>
</reference>
<protein>
    <submittedName>
        <fullName evidence="1">Uncharacterized protein</fullName>
    </submittedName>
</protein>
<gene>
    <name evidence="1" type="ORF">AFUS01_LOCUS4921</name>
</gene>
<proteinExistence type="predicted"/>
<dbReference type="OrthoDB" id="6500128at2759"/>
<evidence type="ECO:0000313" key="2">
    <source>
        <dbReference type="Proteomes" id="UP000708208"/>
    </source>
</evidence>
<keyword evidence="2" id="KW-1185">Reference proteome</keyword>
<name>A0A8J2NMP9_9HEXA</name>
<dbReference type="EMBL" id="CAJVCH010031076">
    <property type="protein sequence ID" value="CAG7709940.1"/>
    <property type="molecule type" value="Genomic_DNA"/>
</dbReference>